<dbReference type="VEuPathDB" id="VectorBase:PHUM025050"/>
<comment type="similarity">
    <text evidence="3">In the N-terminal section; belongs to the tetrahydrofolate dehydrogenase/cyclohydrolase family.</text>
</comment>
<evidence type="ECO:0000256" key="20">
    <source>
        <dbReference type="ARBA" id="ARBA00049033"/>
    </source>
</evidence>
<dbReference type="GO" id="GO:0005829">
    <property type="term" value="C:cytosol"/>
    <property type="evidence" value="ECO:0007669"/>
    <property type="project" value="TreeGrafter"/>
</dbReference>
<dbReference type="EC" id="6.3.4.3" evidence="6"/>
<dbReference type="HAMAP" id="MF_01543">
    <property type="entry name" value="FTHFS"/>
    <property type="match status" value="1"/>
</dbReference>
<dbReference type="Gene3D" id="3.40.50.720">
    <property type="entry name" value="NAD(P)-binding Rossmann-like Domain"/>
    <property type="match status" value="1"/>
</dbReference>
<dbReference type="Pfam" id="PF00763">
    <property type="entry name" value="THF_DHG_CYH"/>
    <property type="match status" value="1"/>
</dbReference>
<dbReference type="UniPathway" id="UPA00193"/>
<dbReference type="FunFam" id="3.40.50.300:FF:000245">
    <property type="entry name" value="C-1-tetrahydrofolate synthase, cytoplasmic"/>
    <property type="match status" value="1"/>
</dbReference>
<dbReference type="RefSeq" id="XP_002422948.1">
    <property type="nucleotide sequence ID" value="XM_002422903.1"/>
</dbReference>
<dbReference type="GO" id="GO:0006555">
    <property type="term" value="P:methionine metabolic process"/>
    <property type="evidence" value="ECO:0007669"/>
    <property type="project" value="UniProtKB-ARBA"/>
</dbReference>
<dbReference type="AlphaFoldDB" id="E0VA04"/>
<dbReference type="Gene3D" id="3.10.410.10">
    <property type="entry name" value="Formyltetrahydrofolate synthetase, domain 3"/>
    <property type="match status" value="1"/>
</dbReference>
<feature type="domain" description="Tetrahydrofolate dehydrogenase/cyclohydrolase catalytic" evidence="21">
    <location>
        <begin position="11"/>
        <end position="129"/>
    </location>
</feature>
<dbReference type="InterPro" id="IPR036291">
    <property type="entry name" value="NAD(P)-bd_dom_sf"/>
</dbReference>
<organism>
    <name type="scientific">Pediculus humanus subsp. corporis</name>
    <name type="common">Body louse</name>
    <dbReference type="NCBI Taxonomy" id="121224"/>
    <lineage>
        <taxon>Eukaryota</taxon>
        <taxon>Metazoa</taxon>
        <taxon>Ecdysozoa</taxon>
        <taxon>Arthropoda</taxon>
        <taxon>Hexapoda</taxon>
        <taxon>Insecta</taxon>
        <taxon>Pterygota</taxon>
        <taxon>Neoptera</taxon>
        <taxon>Paraneoptera</taxon>
        <taxon>Psocodea</taxon>
        <taxon>Troctomorpha</taxon>
        <taxon>Phthiraptera</taxon>
        <taxon>Anoplura</taxon>
        <taxon>Pediculidae</taxon>
        <taxon>Pediculus</taxon>
    </lineage>
</organism>
<evidence type="ECO:0000313" key="24">
    <source>
        <dbReference type="EnsemblMetazoa" id="PHUM025050-PA"/>
    </source>
</evidence>
<dbReference type="GO" id="GO:0004477">
    <property type="term" value="F:methenyltetrahydrofolate cyclohydrolase activity"/>
    <property type="evidence" value="ECO:0007669"/>
    <property type="project" value="UniProtKB-EC"/>
</dbReference>
<dbReference type="FunFam" id="3.40.50.300:FF:001123">
    <property type="entry name" value="C-1-tetrahydrofolate synthase, cytoplasmic isoform X2"/>
    <property type="match status" value="1"/>
</dbReference>
<dbReference type="PROSITE" id="PS00767">
    <property type="entry name" value="THF_DHG_CYH_2"/>
    <property type="match status" value="1"/>
</dbReference>
<keyword evidence="18" id="KW-0511">Multifunctional enzyme</keyword>
<dbReference type="Pfam" id="PF01268">
    <property type="entry name" value="FTHFS"/>
    <property type="match status" value="1"/>
</dbReference>
<dbReference type="Gene3D" id="1.10.8.770">
    <property type="match status" value="1"/>
</dbReference>
<keyword evidence="11" id="KW-0554">One-carbon metabolism</keyword>
<dbReference type="InterPro" id="IPR020867">
    <property type="entry name" value="THF_DH/CycHdrlase_CS"/>
</dbReference>
<dbReference type="CTD" id="8238829"/>
<evidence type="ECO:0000256" key="15">
    <source>
        <dbReference type="ARBA" id="ARBA00022840"/>
    </source>
</evidence>
<reference evidence="24" key="3">
    <citation type="submission" date="2021-02" db="UniProtKB">
        <authorList>
            <consortium name="EnsemblMetazoa"/>
        </authorList>
    </citation>
    <scope>IDENTIFICATION</scope>
    <source>
        <strain evidence="24">USDA</strain>
    </source>
</reference>
<evidence type="ECO:0000256" key="6">
    <source>
        <dbReference type="ARBA" id="ARBA00012295"/>
    </source>
</evidence>
<dbReference type="Gene3D" id="3.40.50.10860">
    <property type="entry name" value="Leucine Dehydrogenase, chain A, domain 1"/>
    <property type="match status" value="1"/>
</dbReference>
<keyword evidence="10" id="KW-0963">Cytoplasm</keyword>
<dbReference type="GO" id="GO:0035999">
    <property type="term" value="P:tetrahydrofolate interconversion"/>
    <property type="evidence" value="ECO:0007669"/>
    <property type="project" value="UniProtKB-UniPathway"/>
</dbReference>
<keyword evidence="25" id="KW-1185">Reference proteome</keyword>
<dbReference type="PANTHER" id="PTHR48099:SF5">
    <property type="entry name" value="C-1-TETRAHYDROFOLATE SYNTHASE, CYTOPLASMIC"/>
    <property type="match status" value="1"/>
</dbReference>
<dbReference type="PROSITE" id="PS00722">
    <property type="entry name" value="FTHFS_2"/>
    <property type="match status" value="1"/>
</dbReference>
<keyword evidence="17 23" id="KW-0560">Oxidoreductase</keyword>
<dbReference type="HAMAP" id="MF_01576">
    <property type="entry name" value="THF_DHG_CYH"/>
    <property type="match status" value="1"/>
</dbReference>
<evidence type="ECO:0000256" key="4">
    <source>
        <dbReference type="ARBA" id="ARBA00006985"/>
    </source>
</evidence>
<dbReference type="InterPro" id="IPR000559">
    <property type="entry name" value="Formate_THF_ligase"/>
</dbReference>
<dbReference type="InterPro" id="IPR000672">
    <property type="entry name" value="THF_DH/CycHdrlase"/>
</dbReference>
<dbReference type="eggNOG" id="KOG4230">
    <property type="taxonomic scope" value="Eukaryota"/>
</dbReference>
<evidence type="ECO:0000256" key="3">
    <source>
        <dbReference type="ARBA" id="ARBA00005559"/>
    </source>
</evidence>
<dbReference type="Gene3D" id="3.40.50.300">
    <property type="entry name" value="P-loop containing nucleotide triphosphate hydrolases"/>
    <property type="match status" value="2"/>
</dbReference>
<reference evidence="23" key="1">
    <citation type="submission" date="2007-04" db="EMBL/GenBank/DDBJ databases">
        <title>Annotation of Pediculus humanus corporis strain USDA.</title>
        <authorList>
            <person name="Kirkness E."/>
            <person name="Hannick L."/>
            <person name="Hass B."/>
            <person name="Bruggner R."/>
            <person name="Lawson D."/>
            <person name="Bidwell S."/>
            <person name="Joardar V."/>
            <person name="Caler E."/>
            <person name="Walenz B."/>
            <person name="Inman J."/>
            <person name="Schobel S."/>
            <person name="Galinsky K."/>
            <person name="Amedeo P."/>
            <person name="Strausberg R."/>
        </authorList>
    </citation>
    <scope>NUCLEOTIDE SEQUENCE</scope>
    <source>
        <strain evidence="23">USDA</strain>
    </source>
</reference>
<accession>E0VA04</accession>
<dbReference type="OMA" id="IKRVVDC"/>
<dbReference type="FunFam" id="3.40.50.720:FF:000006">
    <property type="entry name" value="Bifunctional protein FolD"/>
    <property type="match status" value="1"/>
</dbReference>
<dbReference type="InterPro" id="IPR027417">
    <property type="entry name" value="P-loop_NTPase"/>
</dbReference>
<keyword evidence="13" id="KW-0547">Nucleotide-binding</keyword>
<evidence type="ECO:0000313" key="23">
    <source>
        <dbReference type="EMBL" id="EEB10210.1"/>
    </source>
</evidence>
<comment type="pathway">
    <text evidence="2">One-carbon metabolism; tetrahydrofolate interconversion.</text>
</comment>
<dbReference type="Pfam" id="PF02882">
    <property type="entry name" value="THF_DHG_CYH_C"/>
    <property type="match status" value="1"/>
</dbReference>
<dbReference type="FunFam" id="1.10.8.770:FF:000001">
    <property type="entry name" value="Methylenetetrahydrofolate dehydrogenase (NADP+ dependent) 1 like"/>
    <property type="match status" value="1"/>
</dbReference>
<dbReference type="EnsemblMetazoa" id="PHUM025050-RA">
    <property type="protein sequence ID" value="PHUM025050-PA"/>
    <property type="gene ID" value="PHUM025050"/>
</dbReference>
<dbReference type="EC" id="3.5.4.9" evidence="7"/>
<dbReference type="PANTHER" id="PTHR48099">
    <property type="entry name" value="C-1-TETRAHYDROFOLATE SYNTHASE, CYTOPLASMIC-RELATED"/>
    <property type="match status" value="1"/>
</dbReference>
<dbReference type="InterPro" id="IPR020631">
    <property type="entry name" value="THF_DH/CycHdrlase_NAD-bd_dom"/>
</dbReference>
<evidence type="ECO:0000313" key="25">
    <source>
        <dbReference type="Proteomes" id="UP000009046"/>
    </source>
</evidence>
<evidence type="ECO:0000256" key="9">
    <source>
        <dbReference type="ARBA" id="ARBA00017592"/>
    </source>
</evidence>
<sequence>MELPKVRGILLSGNEVSKEIRNELTVRVEKLKEKIPGFVPGLAIVQVGGREDSNVYIRMKIKAALEIGMKPDHVKLPKSTTEGELLSVLQKLNNDPGIHGIIVQMPLDSDNKIDSHLITDYVLPSKDVDGLNTINEGRVSIGDMSGFIPCTPNGCIELIKRSGVPMAGANAVVLGRSKIVGTPASELLKWHNATVTVCHSRTRNIDKICATADILVVGIGKPEFVKGSWIKPGAVVVDCGINAIPDPTKKTGQRLVGDVDFNEAKEIASYITPVPGGVGPMTVAMLMTNTVISAERAVDKILNTSWNLRPLSLKLKEQVPSDIEISRAQEPKDITLLAEEIGLQPNEVLPYGSKKAKISTSVLNRLQNQKSGKLVVVAGITPTPLGEGKSTTTLGLVQALAAHKGKNAIATIRQPSQGPTFGIKGGAAGGGYSQVIPMEEMNLHLTGDIHAVTAANNLLAAQIDARIFHEATQTDEALYNRLVPLIKGHRKFSEVQLRRLARLKIQKTDPDSLTPEEVSKFVRLNIDPTTITWRRVIDTNDRFLRKITIGQSATEKNMTRETGFDISVASEVMAILALAKDLNDMKKRLEKIVIGNDKFGNEVTADDLGATGGMAILLKDAMDPNLMQSLEGTPVIIHAGPFANIAHGCSSVIADLIALKLVGPDGFVVTEAGFGSDIGMEKFFDIKCRSSGLVPNAVVLVATVRALKMHGGGPTVTSGAPLKKEYVEENLELLEKGLVNLKRHIDNARLFGVPVVVAINSFATDTENEIALVKNFCIQNGAFDAVKCSHWAYGGAGATELADAVQKACSQPPNFHFLYDLNLSLEDKINCIAKNVYGAGSVKMSPKVVEKLKEYSKKGYGVFPMCMAKTALSITGDPAIKGAPTGYVLEINDVTASVGAGFIIPIVGEISKMPGLPTRPCIYDMDLTEDKVIHGLF</sequence>
<dbReference type="Proteomes" id="UP000009046">
    <property type="component" value="Unassembled WGS sequence"/>
</dbReference>
<feature type="domain" description="Tetrahydrofolate dehydrogenase/cyclohydrolase NAD(P)-binding" evidence="22">
    <location>
        <begin position="149"/>
        <end position="296"/>
    </location>
</feature>
<dbReference type="InterPro" id="IPR046346">
    <property type="entry name" value="Aminoacid_DH-like_N_sf"/>
</dbReference>
<proteinExistence type="inferred from homology"/>
<dbReference type="GeneID" id="8238829"/>
<dbReference type="PRINTS" id="PR00085">
    <property type="entry name" value="THFDHDRGNASE"/>
</dbReference>
<keyword evidence="12 23" id="KW-0436">Ligase</keyword>
<dbReference type="FunCoup" id="E0VA04">
    <property type="interactions" value="1237"/>
</dbReference>
<name>E0VA04_PEDHC</name>
<evidence type="ECO:0000256" key="16">
    <source>
        <dbReference type="ARBA" id="ARBA00022857"/>
    </source>
</evidence>
<dbReference type="FunFam" id="3.40.50.10860:FF:000005">
    <property type="entry name" value="C-1-tetrahydrofolate synthase, cytoplasmic, putative"/>
    <property type="match status" value="1"/>
</dbReference>
<evidence type="ECO:0000256" key="8">
    <source>
        <dbReference type="ARBA" id="ARBA00012859"/>
    </source>
</evidence>
<comment type="catalytic activity">
    <reaction evidence="19">
        <text>(6R)-5,10-methenyltetrahydrofolate + H2O = (6R)-10-formyltetrahydrofolate + H(+)</text>
        <dbReference type="Rhea" id="RHEA:23700"/>
        <dbReference type="ChEBI" id="CHEBI:15377"/>
        <dbReference type="ChEBI" id="CHEBI:15378"/>
        <dbReference type="ChEBI" id="CHEBI:57455"/>
        <dbReference type="ChEBI" id="CHEBI:195366"/>
        <dbReference type="EC" id="3.5.4.9"/>
    </reaction>
</comment>
<dbReference type="PROSITE" id="PS00766">
    <property type="entry name" value="THF_DHG_CYH_1"/>
    <property type="match status" value="1"/>
</dbReference>
<evidence type="ECO:0000256" key="5">
    <source>
        <dbReference type="ARBA" id="ARBA00011738"/>
    </source>
</evidence>
<evidence type="ECO:0000259" key="21">
    <source>
        <dbReference type="Pfam" id="PF00763"/>
    </source>
</evidence>
<gene>
    <name evidence="24" type="primary">8238829</name>
    <name evidence="23" type="ORF">Phum_PHUM025050</name>
</gene>
<evidence type="ECO:0000256" key="17">
    <source>
        <dbReference type="ARBA" id="ARBA00023002"/>
    </source>
</evidence>
<dbReference type="GO" id="GO:0005524">
    <property type="term" value="F:ATP binding"/>
    <property type="evidence" value="ECO:0007669"/>
    <property type="project" value="UniProtKB-KW"/>
</dbReference>
<dbReference type="KEGG" id="phu:Phum_PHUM025050"/>
<evidence type="ECO:0000256" key="1">
    <source>
        <dbReference type="ARBA" id="ARBA00004496"/>
    </source>
</evidence>
<dbReference type="GO" id="GO:0004329">
    <property type="term" value="F:formate-tetrahydrofolate ligase activity"/>
    <property type="evidence" value="ECO:0007669"/>
    <property type="project" value="UniProtKB-EC"/>
</dbReference>
<evidence type="ECO:0000256" key="13">
    <source>
        <dbReference type="ARBA" id="ARBA00022741"/>
    </source>
</evidence>
<evidence type="ECO:0000259" key="22">
    <source>
        <dbReference type="Pfam" id="PF02882"/>
    </source>
</evidence>
<dbReference type="SUPFAM" id="SSF51735">
    <property type="entry name" value="NAD(P)-binding Rossmann-fold domains"/>
    <property type="match status" value="1"/>
</dbReference>
<reference evidence="23" key="2">
    <citation type="submission" date="2007-04" db="EMBL/GenBank/DDBJ databases">
        <title>The genome of the human body louse.</title>
        <authorList>
            <consortium name="The Human Body Louse Genome Consortium"/>
            <person name="Kirkness E."/>
            <person name="Walenz B."/>
            <person name="Hass B."/>
            <person name="Bruggner R."/>
            <person name="Strausberg R."/>
        </authorList>
    </citation>
    <scope>NUCLEOTIDE SEQUENCE</scope>
    <source>
        <strain evidence="23">USDA</strain>
    </source>
</reference>
<evidence type="ECO:0000256" key="7">
    <source>
        <dbReference type="ARBA" id="ARBA00012776"/>
    </source>
</evidence>
<protein>
    <recommendedName>
        <fullName evidence="9">C-1-tetrahydrofolate synthase, cytoplasmic</fullName>
        <ecNumber evidence="8">1.5.1.5</ecNumber>
        <ecNumber evidence="7">3.5.4.9</ecNumber>
        <ecNumber evidence="6">6.3.4.3</ecNumber>
    </recommendedName>
</protein>
<dbReference type="HOGENOM" id="CLU_003601_2_0_1"/>
<evidence type="ECO:0000256" key="19">
    <source>
        <dbReference type="ARBA" id="ARBA00036357"/>
    </source>
</evidence>
<keyword evidence="15" id="KW-0067">ATP-binding</keyword>
<dbReference type="GO" id="GO:0046655">
    <property type="term" value="P:folic acid metabolic process"/>
    <property type="evidence" value="ECO:0007669"/>
    <property type="project" value="UniProtKB-ARBA"/>
</dbReference>
<comment type="subcellular location">
    <subcellularLocation>
        <location evidence="1">Cytoplasm</location>
    </subcellularLocation>
</comment>
<evidence type="ECO:0000256" key="2">
    <source>
        <dbReference type="ARBA" id="ARBA00004777"/>
    </source>
</evidence>
<evidence type="ECO:0000256" key="10">
    <source>
        <dbReference type="ARBA" id="ARBA00022490"/>
    </source>
</evidence>
<dbReference type="STRING" id="121224.E0VA04"/>
<comment type="similarity">
    <text evidence="4">In the C-terminal section; belongs to the formate--tetrahydrofolate ligase family.</text>
</comment>
<dbReference type="SUPFAM" id="SSF53223">
    <property type="entry name" value="Aminoacid dehydrogenase-like, N-terminal domain"/>
    <property type="match status" value="1"/>
</dbReference>
<dbReference type="InterPro" id="IPR020630">
    <property type="entry name" value="THF_DH/CycHdrlase_cat_dom"/>
</dbReference>
<dbReference type="CDD" id="cd01080">
    <property type="entry name" value="NAD_bind_m-THF_DH_Cyclohyd"/>
    <property type="match status" value="1"/>
</dbReference>
<dbReference type="EMBL" id="AAZO01000300">
    <property type="status" value="NOT_ANNOTATED_CDS"/>
    <property type="molecule type" value="Genomic_DNA"/>
</dbReference>
<evidence type="ECO:0000256" key="18">
    <source>
        <dbReference type="ARBA" id="ARBA00023268"/>
    </source>
</evidence>
<comment type="subunit">
    <text evidence="5">Homodimer.</text>
</comment>
<dbReference type="PROSITE" id="PS00721">
    <property type="entry name" value="FTHFS_1"/>
    <property type="match status" value="1"/>
</dbReference>
<evidence type="ECO:0000256" key="11">
    <source>
        <dbReference type="ARBA" id="ARBA00022563"/>
    </source>
</evidence>
<dbReference type="EC" id="1.5.1.5" evidence="8"/>
<comment type="catalytic activity">
    <reaction evidence="20">
        <text>(6S)-5,6,7,8-tetrahydrofolate + formate + ATP = (6R)-10-formyltetrahydrofolate + ADP + phosphate</text>
        <dbReference type="Rhea" id="RHEA:20221"/>
        <dbReference type="ChEBI" id="CHEBI:15740"/>
        <dbReference type="ChEBI" id="CHEBI:30616"/>
        <dbReference type="ChEBI" id="CHEBI:43474"/>
        <dbReference type="ChEBI" id="CHEBI:57453"/>
        <dbReference type="ChEBI" id="CHEBI:195366"/>
        <dbReference type="ChEBI" id="CHEBI:456216"/>
        <dbReference type="EC" id="6.3.4.3"/>
    </reaction>
</comment>
<dbReference type="EMBL" id="DS235004">
    <property type="protein sequence ID" value="EEB10210.1"/>
    <property type="molecule type" value="Genomic_DNA"/>
</dbReference>
<dbReference type="InterPro" id="IPR020628">
    <property type="entry name" value="Formate_THF_ligase_CS"/>
</dbReference>
<dbReference type="CDD" id="cd00477">
    <property type="entry name" value="FTHFS"/>
    <property type="match status" value="1"/>
</dbReference>
<dbReference type="GO" id="GO:0009257">
    <property type="term" value="P:10-formyltetrahydrofolate biosynthetic process"/>
    <property type="evidence" value="ECO:0007669"/>
    <property type="project" value="UniProtKB-ARBA"/>
</dbReference>
<keyword evidence="16" id="KW-0521">NADP</keyword>
<dbReference type="SUPFAM" id="SSF52540">
    <property type="entry name" value="P-loop containing nucleoside triphosphate hydrolases"/>
    <property type="match status" value="1"/>
</dbReference>
<dbReference type="GO" id="GO:0004488">
    <property type="term" value="F:methylenetetrahydrofolate dehydrogenase (NADP+) activity"/>
    <property type="evidence" value="ECO:0007669"/>
    <property type="project" value="UniProtKB-EC"/>
</dbReference>
<keyword evidence="14" id="KW-0378">Hydrolase</keyword>
<evidence type="ECO:0000256" key="12">
    <source>
        <dbReference type="ARBA" id="ARBA00022598"/>
    </source>
</evidence>
<dbReference type="InParanoid" id="E0VA04"/>
<dbReference type="FunFam" id="3.10.410.10:FF:000001">
    <property type="entry name" value="Putative formate--tetrahydrofolate ligase"/>
    <property type="match status" value="1"/>
</dbReference>
<dbReference type="GO" id="GO:0006164">
    <property type="term" value="P:purine nucleotide biosynthetic process"/>
    <property type="evidence" value="ECO:0007669"/>
    <property type="project" value="UniProtKB-ARBA"/>
</dbReference>
<evidence type="ECO:0000256" key="14">
    <source>
        <dbReference type="ARBA" id="ARBA00022801"/>
    </source>
</evidence>
<dbReference type="OrthoDB" id="1845775at2759"/>